<dbReference type="RefSeq" id="WP_188766954.1">
    <property type="nucleotide sequence ID" value="NZ_BMKK01000006.1"/>
</dbReference>
<sequence length="53" mass="6042">MADERATVKNDFGHDVTGKVKERDFSGKPTKIETDFGTTYKKSTFGETFHQEK</sequence>
<protein>
    <submittedName>
        <fullName evidence="1">Uncharacterized protein</fullName>
    </submittedName>
</protein>
<dbReference type="Proteomes" id="UP000609064">
    <property type="component" value="Unassembled WGS sequence"/>
</dbReference>
<comment type="caution">
    <text evidence="1">The sequence shown here is derived from an EMBL/GenBank/DDBJ whole genome shotgun (WGS) entry which is preliminary data.</text>
</comment>
<organism evidence="1 2">
    <name type="scientific">Emticicia aquatilis</name>
    <dbReference type="NCBI Taxonomy" id="1537369"/>
    <lineage>
        <taxon>Bacteria</taxon>
        <taxon>Pseudomonadati</taxon>
        <taxon>Bacteroidota</taxon>
        <taxon>Cytophagia</taxon>
        <taxon>Cytophagales</taxon>
        <taxon>Leadbetterellaceae</taxon>
        <taxon>Emticicia</taxon>
    </lineage>
</organism>
<dbReference type="AlphaFoldDB" id="A0A916YVV8"/>
<gene>
    <name evidence="1" type="ORF">GCM10011514_30190</name>
</gene>
<name>A0A916YVV8_9BACT</name>
<reference evidence="1" key="1">
    <citation type="journal article" date="2014" name="Int. J. Syst. Evol. Microbiol.">
        <title>Complete genome sequence of Corynebacterium casei LMG S-19264T (=DSM 44701T), isolated from a smear-ripened cheese.</title>
        <authorList>
            <consortium name="US DOE Joint Genome Institute (JGI-PGF)"/>
            <person name="Walter F."/>
            <person name="Albersmeier A."/>
            <person name="Kalinowski J."/>
            <person name="Ruckert C."/>
        </authorList>
    </citation>
    <scope>NUCLEOTIDE SEQUENCE</scope>
    <source>
        <strain evidence="1">CGMCC 1.15958</strain>
    </source>
</reference>
<keyword evidence="2" id="KW-1185">Reference proteome</keyword>
<proteinExistence type="predicted"/>
<reference evidence="1" key="2">
    <citation type="submission" date="2020-09" db="EMBL/GenBank/DDBJ databases">
        <authorList>
            <person name="Sun Q."/>
            <person name="Zhou Y."/>
        </authorList>
    </citation>
    <scope>NUCLEOTIDE SEQUENCE</scope>
    <source>
        <strain evidence="1">CGMCC 1.15958</strain>
    </source>
</reference>
<evidence type="ECO:0000313" key="1">
    <source>
        <dbReference type="EMBL" id="GGD64208.1"/>
    </source>
</evidence>
<accession>A0A916YVV8</accession>
<dbReference type="EMBL" id="BMKK01000006">
    <property type="protein sequence ID" value="GGD64208.1"/>
    <property type="molecule type" value="Genomic_DNA"/>
</dbReference>
<evidence type="ECO:0000313" key="2">
    <source>
        <dbReference type="Proteomes" id="UP000609064"/>
    </source>
</evidence>